<dbReference type="InterPro" id="IPR003812">
    <property type="entry name" value="Fido"/>
</dbReference>
<dbReference type="EMBL" id="JMTB01000114">
    <property type="protein sequence ID" value="KFB99676.1"/>
    <property type="molecule type" value="Genomic_DNA"/>
</dbReference>
<sequence length="105" mass="11819">MRIPGHRWAESIVWRVKNQFYHEDVSGLYELAALYLITIARKNVFNDGNKQTAFLIMMVFLQRNGITIEEVGSELERLTVAAATGDATSVDVEVALCHLVNRPGK</sequence>
<name>A0A084ZQD2_9ENTR</name>
<gene>
    <name evidence="2" type="ORF">GTGU_04115</name>
</gene>
<dbReference type="Gene3D" id="1.20.120.1870">
    <property type="entry name" value="Fic/DOC protein, Fido domain"/>
    <property type="match status" value="1"/>
</dbReference>
<dbReference type="InterPro" id="IPR053737">
    <property type="entry name" value="Type_II_TA_Toxin"/>
</dbReference>
<dbReference type="Proteomes" id="UP000028630">
    <property type="component" value="Unassembled WGS sequence"/>
</dbReference>
<dbReference type="PANTHER" id="PTHR39426:SF1">
    <property type="entry name" value="HOMOLOGY TO DEATH-ON-CURING PROTEIN OF PHAGE P1"/>
    <property type="match status" value="1"/>
</dbReference>
<dbReference type="eggNOG" id="COG3654">
    <property type="taxonomic scope" value="Bacteria"/>
</dbReference>
<dbReference type="PANTHER" id="PTHR39426">
    <property type="entry name" value="HOMOLOGY TO DEATH-ON-CURING PROTEIN OF PHAGE P1"/>
    <property type="match status" value="1"/>
</dbReference>
<dbReference type="InterPro" id="IPR006440">
    <property type="entry name" value="Doc"/>
</dbReference>
<protein>
    <submittedName>
        <fullName evidence="2">Death-on-curing (DOC) family protein</fullName>
    </submittedName>
</protein>
<organism evidence="2 3">
    <name type="scientific">Trabulsiella guamensis ATCC 49490</name>
    <dbReference type="NCBI Taxonomy" id="1005994"/>
    <lineage>
        <taxon>Bacteria</taxon>
        <taxon>Pseudomonadati</taxon>
        <taxon>Pseudomonadota</taxon>
        <taxon>Gammaproteobacteria</taxon>
        <taxon>Enterobacterales</taxon>
        <taxon>Enterobacteriaceae</taxon>
        <taxon>Trabulsiella</taxon>
    </lineage>
</organism>
<dbReference type="GO" id="GO:0016301">
    <property type="term" value="F:kinase activity"/>
    <property type="evidence" value="ECO:0007669"/>
    <property type="project" value="InterPro"/>
</dbReference>
<dbReference type="AlphaFoldDB" id="A0A084ZQD2"/>
<evidence type="ECO:0000313" key="2">
    <source>
        <dbReference type="EMBL" id="KFB99676.1"/>
    </source>
</evidence>
<reference evidence="3" key="1">
    <citation type="submission" date="2014-05" db="EMBL/GenBank/DDBJ databases">
        <title>ATOL: Assembling a taxonomically balanced genome-scale reconstruction of the evolutionary history of the Enterobacteriaceae.</title>
        <authorList>
            <person name="Plunkett G. III"/>
            <person name="Neeno-Eckwall E.C."/>
            <person name="Glasner J.D."/>
            <person name="Perna N.T."/>
        </authorList>
    </citation>
    <scope>NUCLEOTIDE SEQUENCE [LARGE SCALE GENOMIC DNA]</scope>
    <source>
        <strain evidence="3">ATCC 49490</strain>
    </source>
</reference>
<feature type="domain" description="Fido" evidence="1">
    <location>
        <begin position="1"/>
        <end position="102"/>
    </location>
</feature>
<comment type="caution">
    <text evidence="2">The sequence shown here is derived from an EMBL/GenBank/DDBJ whole genome shotgun (WGS) entry which is preliminary data.</text>
</comment>
<dbReference type="Pfam" id="PF02661">
    <property type="entry name" value="Fic"/>
    <property type="match status" value="1"/>
</dbReference>
<proteinExistence type="predicted"/>
<dbReference type="PROSITE" id="PS51459">
    <property type="entry name" value="FIDO"/>
    <property type="match status" value="1"/>
</dbReference>
<keyword evidence="3" id="KW-1185">Reference proteome</keyword>
<evidence type="ECO:0000313" key="3">
    <source>
        <dbReference type="Proteomes" id="UP000028630"/>
    </source>
</evidence>
<dbReference type="NCBIfam" id="TIGR01550">
    <property type="entry name" value="DOC_P1"/>
    <property type="match status" value="1"/>
</dbReference>
<evidence type="ECO:0000259" key="1">
    <source>
        <dbReference type="PROSITE" id="PS51459"/>
    </source>
</evidence>
<accession>A0A084ZQD2</accession>